<dbReference type="EMBL" id="VSRR010007128">
    <property type="protein sequence ID" value="MPC46274.1"/>
    <property type="molecule type" value="Genomic_DNA"/>
</dbReference>
<dbReference type="AlphaFoldDB" id="A0A5B7FPH9"/>
<sequence>MAVSFTHLPKPHPAHRPPPRYQAVKYQIMITCYTPTNTCTRQKTRLASSVGSYLHVTHLYLTALTCDAAPCASSQREAQGWRHTSASLPWSPVG</sequence>
<organism evidence="1 2">
    <name type="scientific">Portunus trituberculatus</name>
    <name type="common">Swimming crab</name>
    <name type="synonym">Neptunus trituberculatus</name>
    <dbReference type="NCBI Taxonomy" id="210409"/>
    <lineage>
        <taxon>Eukaryota</taxon>
        <taxon>Metazoa</taxon>
        <taxon>Ecdysozoa</taxon>
        <taxon>Arthropoda</taxon>
        <taxon>Crustacea</taxon>
        <taxon>Multicrustacea</taxon>
        <taxon>Malacostraca</taxon>
        <taxon>Eumalacostraca</taxon>
        <taxon>Eucarida</taxon>
        <taxon>Decapoda</taxon>
        <taxon>Pleocyemata</taxon>
        <taxon>Brachyura</taxon>
        <taxon>Eubrachyura</taxon>
        <taxon>Portunoidea</taxon>
        <taxon>Portunidae</taxon>
        <taxon>Portuninae</taxon>
        <taxon>Portunus</taxon>
    </lineage>
</organism>
<name>A0A5B7FPH9_PORTR</name>
<protein>
    <submittedName>
        <fullName evidence="1">Uncharacterized protein</fullName>
    </submittedName>
</protein>
<accession>A0A5B7FPH9</accession>
<keyword evidence="2" id="KW-1185">Reference proteome</keyword>
<dbReference type="Proteomes" id="UP000324222">
    <property type="component" value="Unassembled WGS sequence"/>
</dbReference>
<evidence type="ECO:0000313" key="2">
    <source>
        <dbReference type="Proteomes" id="UP000324222"/>
    </source>
</evidence>
<proteinExistence type="predicted"/>
<gene>
    <name evidence="1" type="ORF">E2C01_039988</name>
</gene>
<comment type="caution">
    <text evidence="1">The sequence shown here is derived from an EMBL/GenBank/DDBJ whole genome shotgun (WGS) entry which is preliminary data.</text>
</comment>
<reference evidence="1 2" key="1">
    <citation type="submission" date="2019-05" db="EMBL/GenBank/DDBJ databases">
        <title>Another draft genome of Portunus trituberculatus and its Hox gene families provides insights of decapod evolution.</title>
        <authorList>
            <person name="Jeong J.-H."/>
            <person name="Song I."/>
            <person name="Kim S."/>
            <person name="Choi T."/>
            <person name="Kim D."/>
            <person name="Ryu S."/>
            <person name="Kim W."/>
        </authorList>
    </citation>
    <scope>NUCLEOTIDE SEQUENCE [LARGE SCALE GENOMIC DNA]</scope>
    <source>
        <tissue evidence="1">Muscle</tissue>
    </source>
</reference>
<evidence type="ECO:0000313" key="1">
    <source>
        <dbReference type="EMBL" id="MPC46274.1"/>
    </source>
</evidence>